<dbReference type="InterPro" id="IPR037284">
    <property type="entry name" value="SUF_FeS_clus_asmbl_SufBD_sf"/>
</dbReference>
<dbReference type="SUPFAM" id="SSF101960">
    <property type="entry name" value="Stabilizer of iron transporter SufD"/>
    <property type="match status" value="1"/>
</dbReference>
<dbReference type="Proteomes" id="UP000478417">
    <property type="component" value="Unassembled WGS sequence"/>
</dbReference>
<dbReference type="InterPro" id="IPR055346">
    <property type="entry name" value="Fe-S_cluster_assembly_SufBD"/>
</dbReference>
<dbReference type="RefSeq" id="WP_163961370.1">
    <property type="nucleotide sequence ID" value="NZ_JAAGNX010000001.1"/>
</dbReference>
<evidence type="ECO:0000313" key="5">
    <source>
        <dbReference type="Proteomes" id="UP000478417"/>
    </source>
</evidence>
<dbReference type="GO" id="GO:0016226">
    <property type="term" value="P:iron-sulfur cluster assembly"/>
    <property type="evidence" value="ECO:0007669"/>
    <property type="project" value="InterPro"/>
</dbReference>
<name>A0A6B2LWN9_9BACT</name>
<feature type="domain" description="SUF system FeS cluster assembly SufBD N-terminal" evidence="3">
    <location>
        <begin position="38"/>
        <end position="170"/>
    </location>
</feature>
<evidence type="ECO:0000259" key="2">
    <source>
        <dbReference type="Pfam" id="PF01458"/>
    </source>
</evidence>
<accession>A0A6B2LWN9</accession>
<evidence type="ECO:0000256" key="1">
    <source>
        <dbReference type="ARBA" id="ARBA00043967"/>
    </source>
</evidence>
<dbReference type="EMBL" id="JAAGNX010000001">
    <property type="protein sequence ID" value="NDV60918.1"/>
    <property type="molecule type" value="Genomic_DNA"/>
</dbReference>
<dbReference type="Pfam" id="PF19295">
    <property type="entry name" value="SufBD_N"/>
    <property type="match status" value="1"/>
</dbReference>
<feature type="domain" description="SUF system FeS cluster assembly SufBD core" evidence="2">
    <location>
        <begin position="181"/>
        <end position="408"/>
    </location>
</feature>
<protein>
    <submittedName>
        <fullName evidence="4">Fe-S cluster assembly protein SufD</fullName>
    </submittedName>
</protein>
<dbReference type="PANTHER" id="PTHR43575">
    <property type="entry name" value="PROTEIN ABCI7, CHLOROPLASTIC"/>
    <property type="match status" value="1"/>
</dbReference>
<sequence length="436" mass="49201">MPNPTLDDPEVFKIHQELSGIDVDWFRDRQRAEWSRYLELPMPVRTNEKWRFANLKRIREMDRFEAVTGGAPDAADIVDKSKRFQNVSGRIILVDDSQVSPVYLEESLAGKGVIFTTLVDAIVKHPELVQKYFMQQSPELGSEKFEALHVALLRNGVFLYVPDDVEIKDPFVVYNWALKDKGTIFPHTLFITGRNSKANLIEFQECANEDSSHLVVANAHLYAEDGAKPSHTIVQNWNLNTLSFQLNTNNAQGNTEAKSTLINVGSAQARQEIHGKIFGSGSNVEMHALNVPNGSQEFDQRTLQTHIAPNSRSDLLFKNALMDKSRTIFSGLIIVEEDAQQTDAYQTNNNLMMSEDVEANSLPGLEIKANDVKCSHGATTGRIDESELFYFLARGIPRMKAQELMLFGYFEEIIVKLDNPELVSYARELVQMKFAG</sequence>
<dbReference type="InterPro" id="IPR000825">
    <property type="entry name" value="SUF_FeS_clus_asmbl_SufBD_core"/>
</dbReference>
<dbReference type="InterPro" id="IPR045595">
    <property type="entry name" value="SufBD_N"/>
</dbReference>
<dbReference type="Pfam" id="PF01458">
    <property type="entry name" value="SUFBD_core"/>
    <property type="match status" value="1"/>
</dbReference>
<dbReference type="InterPro" id="IPR011542">
    <property type="entry name" value="SUF_FeS_clus_asmbl_SufD"/>
</dbReference>
<organism evidence="4 5">
    <name type="scientific">Oceanipulchritudo coccoides</name>
    <dbReference type="NCBI Taxonomy" id="2706888"/>
    <lineage>
        <taxon>Bacteria</taxon>
        <taxon>Pseudomonadati</taxon>
        <taxon>Verrucomicrobiota</taxon>
        <taxon>Opitutia</taxon>
        <taxon>Puniceicoccales</taxon>
        <taxon>Oceanipulchritudinaceae</taxon>
        <taxon>Oceanipulchritudo</taxon>
    </lineage>
</organism>
<keyword evidence="5" id="KW-1185">Reference proteome</keyword>
<gene>
    <name evidence="4" type="primary">sufD</name>
    <name evidence="4" type="ORF">G0Q06_00465</name>
</gene>
<comment type="caution">
    <text evidence="4">The sequence shown here is derived from an EMBL/GenBank/DDBJ whole genome shotgun (WGS) entry which is preliminary data.</text>
</comment>
<comment type="similarity">
    <text evidence="1">Belongs to the iron-sulfur cluster assembly SufBD family.</text>
</comment>
<evidence type="ECO:0000259" key="3">
    <source>
        <dbReference type="Pfam" id="PF19295"/>
    </source>
</evidence>
<proteinExistence type="inferred from homology"/>
<evidence type="ECO:0000313" key="4">
    <source>
        <dbReference type="EMBL" id="NDV60918.1"/>
    </source>
</evidence>
<reference evidence="4 5" key="1">
    <citation type="submission" date="2020-02" db="EMBL/GenBank/DDBJ databases">
        <title>Albibacoteraceae fam. nov., the first described family within the subdivision 4 Verrucomicrobia.</title>
        <authorList>
            <person name="Xi F."/>
        </authorList>
    </citation>
    <scope>NUCLEOTIDE SEQUENCE [LARGE SCALE GENOMIC DNA]</scope>
    <source>
        <strain evidence="4 5">CK1056</strain>
    </source>
</reference>
<dbReference type="AlphaFoldDB" id="A0A6B2LWN9"/>
<dbReference type="PANTHER" id="PTHR43575:SF1">
    <property type="entry name" value="PROTEIN ABCI7, CHLOROPLASTIC"/>
    <property type="match status" value="1"/>
</dbReference>
<dbReference type="NCBIfam" id="TIGR01981">
    <property type="entry name" value="sufD"/>
    <property type="match status" value="1"/>
</dbReference>